<feature type="domain" description="Cas12f1-like TNB" evidence="2">
    <location>
        <begin position="320"/>
        <end position="385"/>
    </location>
</feature>
<evidence type="ECO:0000256" key="1">
    <source>
        <dbReference type="ARBA" id="ARBA00023125"/>
    </source>
</evidence>
<dbReference type="EMBL" id="BMON01000014">
    <property type="protein sequence ID" value="GGM53210.1"/>
    <property type="molecule type" value="Genomic_DNA"/>
</dbReference>
<comment type="caution">
    <text evidence="3">The sequence shown here is derived from an EMBL/GenBank/DDBJ whole genome shotgun (WGS) entry which is preliminary data.</text>
</comment>
<evidence type="ECO:0000313" key="4">
    <source>
        <dbReference type="Proteomes" id="UP000656367"/>
    </source>
</evidence>
<dbReference type="InterPro" id="IPR010095">
    <property type="entry name" value="Cas12f1-like_TNB"/>
</dbReference>
<dbReference type="AlphaFoldDB" id="A0A830FX58"/>
<organism evidence="3 4">
    <name type="scientific">Haloarcula argentinensis</name>
    <dbReference type="NCBI Taxonomy" id="43776"/>
    <lineage>
        <taxon>Archaea</taxon>
        <taxon>Methanobacteriati</taxon>
        <taxon>Methanobacteriota</taxon>
        <taxon>Stenosarchaea group</taxon>
        <taxon>Halobacteria</taxon>
        <taxon>Halobacteriales</taxon>
        <taxon>Haloarculaceae</taxon>
        <taxon>Haloarcula</taxon>
    </lineage>
</organism>
<dbReference type="GO" id="GO:0003677">
    <property type="term" value="F:DNA binding"/>
    <property type="evidence" value="ECO:0007669"/>
    <property type="project" value="UniProtKB-KW"/>
</dbReference>
<dbReference type="PANTHER" id="PTHR30405">
    <property type="entry name" value="TRANSPOSASE"/>
    <property type="match status" value="1"/>
</dbReference>
<gene>
    <name evidence="3" type="ORF">GCM10009006_37890</name>
</gene>
<dbReference type="PANTHER" id="PTHR30405:SF21">
    <property type="entry name" value="TRANSPOSASE-RELATED"/>
    <property type="match status" value="1"/>
</dbReference>
<keyword evidence="1" id="KW-0238">DNA-binding</keyword>
<dbReference type="Pfam" id="PF07282">
    <property type="entry name" value="Cas12f1-like_TNB"/>
    <property type="match status" value="1"/>
</dbReference>
<reference evidence="3" key="2">
    <citation type="submission" date="2020-09" db="EMBL/GenBank/DDBJ databases">
        <authorList>
            <person name="Sun Q."/>
            <person name="Ohkuma M."/>
        </authorList>
    </citation>
    <scope>NUCLEOTIDE SEQUENCE</scope>
    <source>
        <strain evidence="3">JCM 15759</strain>
    </source>
</reference>
<dbReference type="Proteomes" id="UP000656367">
    <property type="component" value="Unassembled WGS sequence"/>
</dbReference>
<accession>A0A830FX58</accession>
<proteinExistence type="predicted"/>
<dbReference type="OrthoDB" id="168528at2157"/>
<reference evidence="3" key="1">
    <citation type="journal article" date="2014" name="Int. J. Syst. Evol. Microbiol.">
        <title>Complete genome sequence of Corynebacterium casei LMG S-19264T (=DSM 44701T), isolated from a smear-ripened cheese.</title>
        <authorList>
            <consortium name="US DOE Joint Genome Institute (JGI-PGF)"/>
            <person name="Walter F."/>
            <person name="Albersmeier A."/>
            <person name="Kalinowski J."/>
            <person name="Ruckert C."/>
        </authorList>
    </citation>
    <scope>NUCLEOTIDE SEQUENCE</scope>
    <source>
        <strain evidence="3">JCM 15759</strain>
    </source>
</reference>
<protein>
    <recommendedName>
        <fullName evidence="2">Cas12f1-like TNB domain-containing protein</fullName>
    </recommendedName>
</protein>
<dbReference type="NCBIfam" id="NF040570">
    <property type="entry name" value="guided_TnpB"/>
    <property type="match status" value="1"/>
</dbReference>
<evidence type="ECO:0000313" key="3">
    <source>
        <dbReference type="EMBL" id="GGM53210.1"/>
    </source>
</evidence>
<dbReference type="InterPro" id="IPR051399">
    <property type="entry name" value="RNA-guided_DNA_endo/Transpos"/>
</dbReference>
<dbReference type="NCBIfam" id="TIGR01766">
    <property type="entry name" value="IS200/IS605 family accessory protein TnpB-like domain"/>
    <property type="match status" value="1"/>
</dbReference>
<dbReference type="RefSeq" id="WP_188854243.1">
    <property type="nucleotide sequence ID" value="NZ_BMON01000014.1"/>
</dbReference>
<name>A0A830FX58_HALAR</name>
<evidence type="ECO:0000259" key="2">
    <source>
        <dbReference type="Pfam" id="PF07282"/>
    </source>
</evidence>
<sequence>MQTSITEYTAGTDEIDITRTIRCKLATSNDKNETVRRGIAAYQQVASHMAAVLPSYPAYEWNLQNTQMYHQAKRALPDDDVNYKTTLAQMAKNDVVESFTSWRERGEEGDLPRGQYGGADYLSLRHDDCEIHANDKGWGVKTSFISYNPVWFHIRAGDYQRQFLERVTDEDDPASAGSAELHLHDDGTLYLHQTISWPVEVYQPAEVSTVVGVDLNDDPLVCAAVVDGEDVVAVELESGAEYRHHRERVKRRRSEAMERDDLKAIKDARLQYNRYTDHITNVASKRVVDLAEEHAPAVVHLEDLTHYRETAANPIHDWPFAEIQEKIAYKAQEAGIPVQIVDPRNTSVTCRKCGETNPAMRDGDDFECWECGYDVHADVNAAINIATRDP</sequence>